<gene>
    <name evidence="4" type="ORF">S03H2_39244</name>
</gene>
<dbReference type="PANTHER" id="PTHR43095">
    <property type="entry name" value="SUGAR KINASE"/>
    <property type="match status" value="1"/>
</dbReference>
<evidence type="ECO:0000259" key="3">
    <source>
        <dbReference type="Pfam" id="PF00370"/>
    </source>
</evidence>
<sequence length="159" mass="17824">MSLLGLDVGTTGTKAIIFNEEGNILSSAYREYPLYHPHPGWIELNPEEVWEKVSQAIKEALSGCQDAPKAMAICAQGEAFTPVSKKGEILGPSIVTFDSRSTDMVRVLAEKIPPEETFQVTGMPANQISSIYKMMWVKQENPHIFRETDKFLCWEDFVV</sequence>
<dbReference type="GO" id="GO:0016301">
    <property type="term" value="F:kinase activity"/>
    <property type="evidence" value="ECO:0007669"/>
    <property type="project" value="UniProtKB-KW"/>
</dbReference>
<dbReference type="GO" id="GO:0005975">
    <property type="term" value="P:carbohydrate metabolic process"/>
    <property type="evidence" value="ECO:0007669"/>
    <property type="project" value="InterPro"/>
</dbReference>
<keyword evidence="2" id="KW-0418">Kinase</keyword>
<dbReference type="InterPro" id="IPR050406">
    <property type="entry name" value="FGGY_Carb_Kinase"/>
</dbReference>
<organism evidence="4">
    <name type="scientific">marine sediment metagenome</name>
    <dbReference type="NCBI Taxonomy" id="412755"/>
    <lineage>
        <taxon>unclassified sequences</taxon>
        <taxon>metagenomes</taxon>
        <taxon>ecological metagenomes</taxon>
    </lineage>
</organism>
<dbReference type="Gene3D" id="3.30.420.40">
    <property type="match status" value="1"/>
</dbReference>
<dbReference type="InterPro" id="IPR043129">
    <property type="entry name" value="ATPase_NBD"/>
</dbReference>
<evidence type="ECO:0000256" key="2">
    <source>
        <dbReference type="ARBA" id="ARBA00022777"/>
    </source>
</evidence>
<dbReference type="EMBL" id="BARU01024246">
    <property type="protein sequence ID" value="GAH48057.1"/>
    <property type="molecule type" value="Genomic_DNA"/>
</dbReference>
<dbReference type="InterPro" id="IPR018484">
    <property type="entry name" value="FGGY_N"/>
</dbReference>
<accession>X1FSW3</accession>
<dbReference type="Pfam" id="PF00370">
    <property type="entry name" value="FGGY_N"/>
    <property type="match status" value="1"/>
</dbReference>
<dbReference type="AlphaFoldDB" id="X1FSW3"/>
<protein>
    <recommendedName>
        <fullName evidence="3">Carbohydrate kinase FGGY N-terminal domain-containing protein</fullName>
    </recommendedName>
</protein>
<reference evidence="4" key="1">
    <citation type="journal article" date="2014" name="Front. Microbiol.">
        <title>High frequency of phylogenetically diverse reductive dehalogenase-homologous genes in deep subseafloor sedimentary metagenomes.</title>
        <authorList>
            <person name="Kawai M."/>
            <person name="Futagami T."/>
            <person name="Toyoda A."/>
            <person name="Takaki Y."/>
            <person name="Nishi S."/>
            <person name="Hori S."/>
            <person name="Arai W."/>
            <person name="Tsubouchi T."/>
            <person name="Morono Y."/>
            <person name="Uchiyama I."/>
            <person name="Ito T."/>
            <person name="Fujiyama A."/>
            <person name="Inagaki F."/>
            <person name="Takami H."/>
        </authorList>
    </citation>
    <scope>NUCLEOTIDE SEQUENCE</scope>
    <source>
        <strain evidence="4">Expedition CK06-06</strain>
    </source>
</reference>
<dbReference type="SUPFAM" id="SSF53067">
    <property type="entry name" value="Actin-like ATPase domain"/>
    <property type="match status" value="1"/>
</dbReference>
<keyword evidence="1" id="KW-0808">Transferase</keyword>
<name>X1FSW3_9ZZZZ</name>
<evidence type="ECO:0000313" key="4">
    <source>
        <dbReference type="EMBL" id="GAH48057.1"/>
    </source>
</evidence>
<evidence type="ECO:0000256" key="1">
    <source>
        <dbReference type="ARBA" id="ARBA00022679"/>
    </source>
</evidence>
<feature type="non-terminal residue" evidence="4">
    <location>
        <position position="159"/>
    </location>
</feature>
<feature type="domain" description="Carbohydrate kinase FGGY N-terminal" evidence="3">
    <location>
        <begin position="3"/>
        <end position="157"/>
    </location>
</feature>
<proteinExistence type="predicted"/>
<comment type="caution">
    <text evidence="4">The sequence shown here is derived from an EMBL/GenBank/DDBJ whole genome shotgun (WGS) entry which is preliminary data.</text>
</comment>
<dbReference type="PANTHER" id="PTHR43095:SF2">
    <property type="entry name" value="GLUCONOKINASE"/>
    <property type="match status" value="1"/>
</dbReference>